<feature type="region of interest" description="Disordered" evidence="1">
    <location>
        <begin position="194"/>
        <end position="242"/>
    </location>
</feature>
<dbReference type="EMBL" id="JAUUTY010000007">
    <property type="protein sequence ID" value="KAK1611988.1"/>
    <property type="molecule type" value="Genomic_DNA"/>
</dbReference>
<name>A0AAD8VPF3_LOLMU</name>
<keyword evidence="4" id="KW-1185">Reference proteome</keyword>
<gene>
    <name evidence="3" type="ORF">QYE76_035661</name>
</gene>
<evidence type="ECO:0000256" key="1">
    <source>
        <dbReference type="SAM" id="MobiDB-lite"/>
    </source>
</evidence>
<evidence type="ECO:0000313" key="3">
    <source>
        <dbReference type="EMBL" id="KAK1611988.1"/>
    </source>
</evidence>
<protein>
    <recommendedName>
        <fullName evidence="2">Retrotransposon gag domain-containing protein</fullName>
    </recommendedName>
</protein>
<feature type="compositionally biased region" description="Basic and acidic residues" evidence="1">
    <location>
        <begin position="55"/>
        <end position="97"/>
    </location>
</feature>
<dbReference type="InterPro" id="IPR005162">
    <property type="entry name" value="Retrotrans_gag_dom"/>
</dbReference>
<dbReference type="AlphaFoldDB" id="A0AAD8VPF3"/>
<sequence length="440" mass="49628">MKSIVDLNLPKEEQRGIDEDIPTEPLPPSLQHEDDAVVKLKSKEVRIGPMARACTKRELASHEEKRSSGREAGHGAGHEVGHEDIPWTREGGEGGMHEVGRSSLGRCTACDAKIVNQKQKDAVDVMTWREYEALRNEMRREFGEQGQKLNDDIGNVTKTLDTINETVNTIQVQVMDIQRSIQVLQLAVENLTQQQQQHEDEDADLEEQPTARGIGRGNSGRGFVELGGHRVPPQQQDDGLGKPKFSIPKFEGGPDVEEYLTWEMKIENLWRLHDYTEDRKINLASSEFDGYALLWWDGITRARQEDEELTVLTSREMKAIMQAHFVPTNYLQSIYDKLTLLRQGVMTVDAYYMEMEMLMQRGRVHDVDLYAPEDDDYESDGVDAYPSEARTIVVSQCALNVQPIASTQRCNLFQTKALVGPDKGCKVIIDGGSCRNLASK</sequence>
<comment type="caution">
    <text evidence="3">The sequence shown here is derived from an EMBL/GenBank/DDBJ whole genome shotgun (WGS) entry which is preliminary data.</text>
</comment>
<feature type="region of interest" description="Disordered" evidence="1">
    <location>
        <begin position="54"/>
        <end position="97"/>
    </location>
</feature>
<feature type="region of interest" description="Disordered" evidence="1">
    <location>
        <begin position="1"/>
        <end position="32"/>
    </location>
</feature>
<proteinExistence type="predicted"/>
<organism evidence="3 4">
    <name type="scientific">Lolium multiflorum</name>
    <name type="common">Italian ryegrass</name>
    <name type="synonym">Lolium perenne subsp. multiflorum</name>
    <dbReference type="NCBI Taxonomy" id="4521"/>
    <lineage>
        <taxon>Eukaryota</taxon>
        <taxon>Viridiplantae</taxon>
        <taxon>Streptophyta</taxon>
        <taxon>Embryophyta</taxon>
        <taxon>Tracheophyta</taxon>
        <taxon>Spermatophyta</taxon>
        <taxon>Magnoliopsida</taxon>
        <taxon>Liliopsida</taxon>
        <taxon>Poales</taxon>
        <taxon>Poaceae</taxon>
        <taxon>BOP clade</taxon>
        <taxon>Pooideae</taxon>
        <taxon>Poodae</taxon>
        <taxon>Poeae</taxon>
        <taxon>Poeae Chloroplast Group 2 (Poeae type)</taxon>
        <taxon>Loliodinae</taxon>
        <taxon>Loliinae</taxon>
        <taxon>Lolium</taxon>
    </lineage>
</organism>
<reference evidence="3" key="1">
    <citation type="submission" date="2023-07" db="EMBL/GenBank/DDBJ databases">
        <title>A chromosome-level genome assembly of Lolium multiflorum.</title>
        <authorList>
            <person name="Chen Y."/>
            <person name="Copetti D."/>
            <person name="Kolliker R."/>
            <person name="Studer B."/>
        </authorList>
    </citation>
    <scope>NUCLEOTIDE SEQUENCE</scope>
    <source>
        <strain evidence="3">02402/16</strain>
        <tissue evidence="3">Leaf</tissue>
    </source>
</reference>
<dbReference type="Proteomes" id="UP001231189">
    <property type="component" value="Unassembled WGS sequence"/>
</dbReference>
<evidence type="ECO:0000313" key="4">
    <source>
        <dbReference type="Proteomes" id="UP001231189"/>
    </source>
</evidence>
<evidence type="ECO:0000259" key="2">
    <source>
        <dbReference type="Pfam" id="PF03732"/>
    </source>
</evidence>
<dbReference type="Pfam" id="PF03732">
    <property type="entry name" value="Retrotrans_gag"/>
    <property type="match status" value="1"/>
</dbReference>
<feature type="compositionally biased region" description="Basic and acidic residues" evidence="1">
    <location>
        <begin position="9"/>
        <end position="18"/>
    </location>
</feature>
<dbReference type="PANTHER" id="PTHR35046:SF9">
    <property type="entry name" value="RNA-DIRECTED DNA POLYMERASE"/>
    <property type="match status" value="1"/>
</dbReference>
<accession>A0AAD8VPF3</accession>
<feature type="domain" description="Retrotransposon gag" evidence="2">
    <location>
        <begin position="283"/>
        <end position="363"/>
    </location>
</feature>
<dbReference type="PANTHER" id="PTHR35046">
    <property type="entry name" value="ZINC KNUCKLE (CCHC-TYPE) FAMILY PROTEIN"/>
    <property type="match status" value="1"/>
</dbReference>